<feature type="region of interest" description="Disordered" evidence="6">
    <location>
        <begin position="1"/>
        <end position="26"/>
    </location>
</feature>
<dbReference type="InterPro" id="IPR019458">
    <property type="entry name" value="Est1-like_N"/>
</dbReference>
<feature type="region of interest" description="Disordered" evidence="6">
    <location>
        <begin position="335"/>
        <end position="603"/>
    </location>
</feature>
<sequence>LGRRGKPQREIYTPGSGPLRKSGNAKDEVLQNSGGLYRNVGNGTTSNLHNTARSIEINKITEELIKISMNSGKKNQQTNFTNENETVRRPRKPDCELYIPKPVAAQAQIREKEKSGSGDSCIENRASKSNSARYPKDIKPSESLSKNEVKHSDRRKRDKKRRDKLGMTDKEKLTNQDKSSFLHRKTKSKESLSVMDKDEHRNQTGAPNRFLRHGSEPPLSYQENRSRDSRSADPGSGGTSWAVQDCKSHNKPPLGHPNRRNSGLKTKQLPPAFESLPPRLQKKYMADNGIDDISECRPMGIQQVNESTTSWDGTTLTFQGRIDEQGIYVQGMDHRSTSWSKTLPNPSRGRGRGRIRKELDSTKEMTRSITPDKLYASLQNTSPVKPDDTLEKSSTRNAYSIEEKENRVKDASPSGRAEAETNSTNSNIVQEVNETKSTEDHLDWAAEVERCEEQDKKRLSRANSRESLVERVMPPPREKKKRRKRSLSRDRNMRNHHYRRGSVDDISNHSRSNSIERNWRARPTGDSRSRQNSSCDNRSRQSSLDRRENCGGGRQRSRKNSSCDNRSRHNSMERRDSQQHRSGGRVWDGWKGGSRPTEESTNWRLEQQASATCNSASNNPSREPTKHAAGILVLPQPLMKDDPPPPLLPPSLTNSAKLSMPPNTSTINTNSNATSPLQRRLYDPSNPDRPIVVPYMRAQQECEPNYLVSGFPVDPTKMLVPANDPLAAARPIWYNPYTENFQKSHNPQIIRGIEQADCELQYLLSTCQVLYYWDRMQQLRYFLKESLMRMLLTDLRFCQAENVEQHLWKILYYNVIELLRKLIVEHPSEKDRYKQALLTIIDEGTEYYEKLLSELETTNHVKLETFLNGPVCLREGLGYTGLALIAAQKIYLCLGDLARYKEQANETCNYGVARQWYMKAHQINPKNGRPYNQLAILAMYTKRKLDAVYYYMRCLMSSNPMLTARESLISLFDDNRKKYEAVDRKRKEERARKEREKMKEKEGSGGGYRREIWIHPGGGKNVHRTTSTCAADFDSEDEELYSASNIEVNKRFCMSYLHVHGKIFTKIGLESLTETSVQMLREFRALLQHSPIPLNSTRFLQLFALNMFAIEITQPKGDINKTNDGGCYRSALQESALVVSLQMFNLLLEKFVKLLQDHIASPDPTALIVPPDCQAILPALKVWCDWLMTHVEIWNPPPSCQDYRVGPPGDCWNRIATLVNLLEKIDYRRDLLSTQEKEGYELVYLPEDATLSGFTPLMANSEDPIFAHKDSDVELAQISLRVHKVLFFGSVFLCGLDPPVLKLHKVETGLSEYISVVDTPGSQEHSEVELCVESVSSSEESDDSGKATGVDEEEGSERAGPPSTVHSQLIQRKGLLESRHRRLQARHNSIQKVISQSEVLTEMEVRPHDLVPDTNCFIDCLPQIEALLKILPHQQHPYIFMVPLVVVNELEGLSRGCKPGQSVMHSAMVRETARAAMTILQNKHPALRCVTSRGTVLNSSTFIIEEDTPQEMKNDDKILTTCLNLCRSCGRDEIKEGGRRKLYREVVLLTEDKSLRLKAISRDMPVRALPDFIKWAGLG</sequence>
<organism evidence="8">
    <name type="scientific">Triatoma infestans</name>
    <name type="common">Assassin bug</name>
    <dbReference type="NCBI Taxonomy" id="30076"/>
    <lineage>
        <taxon>Eukaryota</taxon>
        <taxon>Metazoa</taxon>
        <taxon>Ecdysozoa</taxon>
        <taxon>Arthropoda</taxon>
        <taxon>Hexapoda</taxon>
        <taxon>Insecta</taxon>
        <taxon>Pterygota</taxon>
        <taxon>Neoptera</taxon>
        <taxon>Paraneoptera</taxon>
        <taxon>Hemiptera</taxon>
        <taxon>Heteroptera</taxon>
        <taxon>Panheteroptera</taxon>
        <taxon>Cimicomorpha</taxon>
        <taxon>Reduviidae</taxon>
        <taxon>Triatominae</taxon>
        <taxon>Triatoma</taxon>
    </lineage>
</organism>
<evidence type="ECO:0000259" key="7">
    <source>
        <dbReference type="SMART" id="SM00670"/>
    </source>
</evidence>
<name>A0A023EZ88_TRIIF</name>
<dbReference type="FunFam" id="3.40.50.1010:FF:000047">
    <property type="entry name" value="Blast:Telomerase-binding protein EST1A"/>
    <property type="match status" value="1"/>
</dbReference>
<evidence type="ECO:0000313" key="8">
    <source>
        <dbReference type="EMBL" id="JAC14537.1"/>
    </source>
</evidence>
<feature type="compositionally biased region" description="Basic and acidic residues" evidence="6">
    <location>
        <begin position="433"/>
        <end position="469"/>
    </location>
</feature>
<feature type="compositionally biased region" description="Low complexity" evidence="6">
    <location>
        <begin position="75"/>
        <end position="84"/>
    </location>
</feature>
<dbReference type="Pfam" id="PF10373">
    <property type="entry name" value="EST1_DNA_bind"/>
    <property type="match status" value="1"/>
</dbReference>
<dbReference type="InterPro" id="IPR029060">
    <property type="entry name" value="PIN-like_dom_sf"/>
</dbReference>
<feature type="compositionally biased region" description="Low complexity" evidence="6">
    <location>
        <begin position="659"/>
        <end position="676"/>
    </location>
</feature>
<reference evidence="8" key="1">
    <citation type="journal article" date="2014" name="PLoS Negl. Trop. Dis.">
        <title>An updated insight into the Sialotranscriptome of Triatoma infestans: developmental stage and geographic variations.</title>
        <authorList>
            <person name="Schwarz A."/>
            <person name="Medrano-Mercado N."/>
            <person name="Schaub G.A."/>
            <person name="Struchiner C.J."/>
            <person name="Bargues M.D."/>
            <person name="Levy M.Z."/>
            <person name="Ribeiro J.M."/>
        </authorList>
    </citation>
    <scope>NUCLEOTIDE SEQUENCE</scope>
    <source>
        <strain evidence="8">Chile</strain>
        <tissue evidence="8">Salivary glands</tissue>
    </source>
</reference>
<dbReference type="InterPro" id="IPR045153">
    <property type="entry name" value="Est1/Ebs1-like"/>
</dbReference>
<feature type="region of interest" description="Disordered" evidence="6">
    <location>
        <begin position="1324"/>
        <end position="1367"/>
    </location>
</feature>
<keyword evidence="3" id="KW-0963">Cytoplasm</keyword>
<feature type="domain" description="PIN" evidence="7">
    <location>
        <begin position="1408"/>
        <end position="1557"/>
    </location>
</feature>
<dbReference type="Gene3D" id="3.40.50.1010">
    <property type="entry name" value="5'-nuclease"/>
    <property type="match status" value="1"/>
</dbReference>
<feature type="compositionally biased region" description="Basic and acidic residues" evidence="6">
    <location>
        <begin position="134"/>
        <end position="151"/>
    </location>
</feature>
<feature type="compositionally biased region" description="Polar residues" evidence="6">
    <location>
        <begin position="420"/>
        <end position="432"/>
    </location>
</feature>
<dbReference type="InterPro" id="IPR018834">
    <property type="entry name" value="DNA/RNA-bd_Est1-type"/>
</dbReference>
<feature type="compositionally biased region" description="Low complexity" evidence="6">
    <location>
        <begin position="1329"/>
        <end position="1338"/>
    </location>
</feature>
<dbReference type="SUPFAM" id="SSF88723">
    <property type="entry name" value="PIN domain-like"/>
    <property type="match status" value="1"/>
</dbReference>
<dbReference type="GO" id="GO:0000184">
    <property type="term" value="P:nuclear-transcribed mRNA catabolic process, nonsense-mediated decay"/>
    <property type="evidence" value="ECO:0007669"/>
    <property type="project" value="UniProtKB-KW"/>
</dbReference>
<evidence type="ECO:0000256" key="4">
    <source>
        <dbReference type="ARBA" id="ARBA00023161"/>
    </source>
</evidence>
<evidence type="ECO:0000256" key="5">
    <source>
        <dbReference type="ARBA" id="ARBA00023242"/>
    </source>
</evidence>
<dbReference type="GO" id="GO:0042162">
    <property type="term" value="F:telomeric DNA binding"/>
    <property type="evidence" value="ECO:0007669"/>
    <property type="project" value="TreeGrafter"/>
</dbReference>
<feature type="compositionally biased region" description="Basic and acidic residues" evidence="6">
    <location>
        <begin position="517"/>
        <end position="529"/>
    </location>
</feature>
<evidence type="ECO:0000256" key="2">
    <source>
        <dbReference type="ARBA" id="ARBA00004496"/>
    </source>
</evidence>
<feature type="compositionally biased region" description="Basic and acidic residues" evidence="6">
    <location>
        <begin position="356"/>
        <end position="366"/>
    </location>
</feature>
<feature type="compositionally biased region" description="Basic and acidic residues" evidence="6">
    <location>
        <begin position="537"/>
        <end position="549"/>
    </location>
</feature>
<dbReference type="GO" id="GO:0005737">
    <property type="term" value="C:cytoplasm"/>
    <property type="evidence" value="ECO:0007669"/>
    <property type="project" value="UniProtKB-SubCell"/>
</dbReference>
<dbReference type="SUPFAM" id="SSF48452">
    <property type="entry name" value="TPR-like"/>
    <property type="match status" value="1"/>
</dbReference>
<feature type="region of interest" description="Disordered" evidence="6">
    <location>
        <begin position="68"/>
        <end position="94"/>
    </location>
</feature>
<feature type="compositionally biased region" description="Basic and acidic residues" evidence="6">
    <location>
        <begin position="565"/>
        <end position="579"/>
    </location>
</feature>
<feature type="region of interest" description="Disordered" evidence="6">
    <location>
        <begin position="983"/>
        <end position="1006"/>
    </location>
</feature>
<evidence type="ECO:0000256" key="3">
    <source>
        <dbReference type="ARBA" id="ARBA00022490"/>
    </source>
</evidence>
<feature type="compositionally biased region" description="Basic residues" evidence="6">
    <location>
        <begin position="152"/>
        <end position="163"/>
    </location>
</feature>
<feature type="compositionally biased region" description="Basic and acidic residues" evidence="6">
    <location>
        <begin position="401"/>
        <end position="410"/>
    </location>
</feature>
<dbReference type="GO" id="GO:0070034">
    <property type="term" value="F:telomerase RNA binding"/>
    <property type="evidence" value="ECO:0007669"/>
    <property type="project" value="TreeGrafter"/>
</dbReference>
<feature type="compositionally biased region" description="Basic and acidic residues" evidence="6">
    <location>
        <begin position="385"/>
        <end position="394"/>
    </location>
</feature>
<feature type="compositionally biased region" description="Basic and acidic residues" evidence="6">
    <location>
        <begin position="85"/>
        <end position="94"/>
    </location>
</feature>
<dbReference type="EMBL" id="GBBI01004175">
    <property type="protein sequence ID" value="JAC14537.1"/>
    <property type="molecule type" value="mRNA"/>
</dbReference>
<dbReference type="Gene3D" id="1.25.40.10">
    <property type="entry name" value="Tetratricopeptide repeat domain"/>
    <property type="match status" value="1"/>
</dbReference>
<dbReference type="PANTHER" id="PTHR15696">
    <property type="entry name" value="SMG-7 SUPPRESSOR WITH MORPHOLOGICAL EFFECT ON GENITALIA PROTEIN 7"/>
    <property type="match status" value="1"/>
</dbReference>
<dbReference type="Pfam" id="PF13638">
    <property type="entry name" value="PIN_4"/>
    <property type="match status" value="1"/>
</dbReference>
<proteinExistence type="evidence at transcript level"/>
<feature type="region of interest" description="Disordered" evidence="6">
    <location>
        <begin position="108"/>
        <end position="280"/>
    </location>
</feature>
<evidence type="ECO:0000256" key="6">
    <source>
        <dbReference type="SAM" id="MobiDB-lite"/>
    </source>
</evidence>
<dbReference type="InterPro" id="IPR002716">
    <property type="entry name" value="PIN_dom"/>
</dbReference>
<keyword evidence="5" id="KW-0539">Nucleus</keyword>
<dbReference type="PANTHER" id="PTHR15696:SF0">
    <property type="entry name" value="TELOMERASE-BINDING PROTEIN EST1A"/>
    <property type="match status" value="1"/>
</dbReference>
<dbReference type="CDD" id="cd09885">
    <property type="entry name" value="PIN_Smg6-like"/>
    <property type="match status" value="1"/>
</dbReference>
<comment type="subcellular location">
    <subcellularLocation>
        <location evidence="2">Cytoplasm</location>
    </subcellularLocation>
    <subcellularLocation>
        <location evidence="1">Nucleus</location>
    </subcellularLocation>
</comment>
<feature type="compositionally biased region" description="Basic and acidic residues" evidence="6">
    <location>
        <begin position="164"/>
        <end position="175"/>
    </location>
</feature>
<feature type="non-terminal residue" evidence="8">
    <location>
        <position position="1"/>
    </location>
</feature>
<dbReference type="SMART" id="SM00670">
    <property type="entry name" value="PINc"/>
    <property type="match status" value="1"/>
</dbReference>
<dbReference type="Pfam" id="PF10374">
    <property type="entry name" value="EST1"/>
    <property type="match status" value="1"/>
</dbReference>
<dbReference type="InterPro" id="IPR011990">
    <property type="entry name" value="TPR-like_helical_dom_sf"/>
</dbReference>
<feature type="region of interest" description="Disordered" evidence="6">
    <location>
        <begin position="636"/>
        <end position="686"/>
    </location>
</feature>
<dbReference type="GO" id="GO:0005697">
    <property type="term" value="C:telomerase holoenzyme complex"/>
    <property type="evidence" value="ECO:0007669"/>
    <property type="project" value="TreeGrafter"/>
</dbReference>
<keyword evidence="4" id="KW-0866">Nonsense-mediated mRNA decay</keyword>
<evidence type="ECO:0000256" key="1">
    <source>
        <dbReference type="ARBA" id="ARBA00004123"/>
    </source>
</evidence>
<protein>
    <submittedName>
        <fullName evidence="8">Putative nonsense-mediated mrna decay protein</fullName>
    </submittedName>
</protein>
<accession>A0A023EZ88</accession>